<proteinExistence type="predicted"/>
<dbReference type="Proteomes" id="UP001358586">
    <property type="component" value="Chromosome 2"/>
</dbReference>
<name>A0ABR0QST5_GOSAR</name>
<protein>
    <submittedName>
        <fullName evidence="1">Uncharacterized protein</fullName>
    </submittedName>
</protein>
<dbReference type="EMBL" id="JARKNE010000002">
    <property type="protein sequence ID" value="KAK5842395.1"/>
    <property type="molecule type" value="Genomic_DNA"/>
</dbReference>
<organism evidence="1 2">
    <name type="scientific">Gossypium arboreum</name>
    <name type="common">Tree cotton</name>
    <name type="synonym">Gossypium nanking</name>
    <dbReference type="NCBI Taxonomy" id="29729"/>
    <lineage>
        <taxon>Eukaryota</taxon>
        <taxon>Viridiplantae</taxon>
        <taxon>Streptophyta</taxon>
        <taxon>Embryophyta</taxon>
        <taxon>Tracheophyta</taxon>
        <taxon>Spermatophyta</taxon>
        <taxon>Magnoliopsida</taxon>
        <taxon>eudicotyledons</taxon>
        <taxon>Gunneridae</taxon>
        <taxon>Pentapetalae</taxon>
        <taxon>rosids</taxon>
        <taxon>malvids</taxon>
        <taxon>Malvales</taxon>
        <taxon>Malvaceae</taxon>
        <taxon>Malvoideae</taxon>
        <taxon>Gossypium</taxon>
    </lineage>
</organism>
<comment type="caution">
    <text evidence="1">The sequence shown here is derived from an EMBL/GenBank/DDBJ whole genome shotgun (WGS) entry which is preliminary data.</text>
</comment>
<gene>
    <name evidence="1" type="ORF">PVK06_004745</name>
</gene>
<accession>A0ABR0QST5</accession>
<reference evidence="1 2" key="1">
    <citation type="submission" date="2023-03" db="EMBL/GenBank/DDBJ databases">
        <title>WGS of Gossypium arboreum.</title>
        <authorList>
            <person name="Yu D."/>
        </authorList>
    </citation>
    <scope>NUCLEOTIDE SEQUENCE [LARGE SCALE GENOMIC DNA]</scope>
    <source>
        <tissue evidence="1">Leaf</tissue>
    </source>
</reference>
<sequence>MTNTIYKPLESCKTAKVILDKLDDSFRGKAALAQQSAMVRLMNAQHKCGILIKYHMITLMGYFCNTPTCSNHQIWYGVSTEPGYRSY</sequence>
<evidence type="ECO:0000313" key="2">
    <source>
        <dbReference type="Proteomes" id="UP001358586"/>
    </source>
</evidence>
<keyword evidence="2" id="KW-1185">Reference proteome</keyword>
<evidence type="ECO:0000313" key="1">
    <source>
        <dbReference type="EMBL" id="KAK5842395.1"/>
    </source>
</evidence>